<keyword evidence="2" id="KW-1185">Reference proteome</keyword>
<accession>A0A317NVZ7</accession>
<proteinExistence type="predicted"/>
<organism evidence="1 2">
    <name type="scientific">Nocardia neocaledoniensis</name>
    <dbReference type="NCBI Taxonomy" id="236511"/>
    <lineage>
        <taxon>Bacteria</taxon>
        <taxon>Bacillati</taxon>
        <taxon>Actinomycetota</taxon>
        <taxon>Actinomycetes</taxon>
        <taxon>Mycobacteriales</taxon>
        <taxon>Nocardiaceae</taxon>
        <taxon>Nocardia</taxon>
    </lineage>
</organism>
<dbReference type="AlphaFoldDB" id="A0A317NVZ7"/>
<protein>
    <submittedName>
        <fullName evidence="1">Uncharacterized protein</fullName>
    </submittedName>
</protein>
<name>A0A317NVZ7_9NOCA</name>
<reference evidence="1 2" key="1">
    <citation type="submission" date="2018-05" db="EMBL/GenBank/DDBJ databases">
        <title>Genomic Encyclopedia of Type Strains, Phase IV (KMG-IV): sequencing the most valuable type-strain genomes for metagenomic binning, comparative biology and taxonomic classification.</title>
        <authorList>
            <person name="Goeker M."/>
        </authorList>
    </citation>
    <scope>NUCLEOTIDE SEQUENCE [LARGE SCALE GENOMIC DNA]</scope>
    <source>
        <strain evidence="1 2">DSM 44717</strain>
    </source>
</reference>
<evidence type="ECO:0000313" key="2">
    <source>
        <dbReference type="Proteomes" id="UP000246410"/>
    </source>
</evidence>
<dbReference type="EMBL" id="QGTL01000002">
    <property type="protein sequence ID" value="PWV79431.1"/>
    <property type="molecule type" value="Genomic_DNA"/>
</dbReference>
<sequence length="156" mass="16615">MRAGALLAAVLTSVGAVVYLMGMENAVAEQDPNSVLSIGLHPSAVDYSRYPGLDEAILTARITAGETALREAGFDLVSCQLPAEPDAAEAQLRECVAGGEFRVAMIGAGVRMAPEHTLLFERLINVTSELVPGIRFCFNTSPETTIDALRRWVQPG</sequence>
<comment type="caution">
    <text evidence="1">The sequence shown here is derived from an EMBL/GenBank/DDBJ whole genome shotgun (WGS) entry which is preliminary data.</text>
</comment>
<gene>
    <name evidence="1" type="ORF">DFR69_102494</name>
</gene>
<evidence type="ECO:0000313" key="1">
    <source>
        <dbReference type="EMBL" id="PWV79431.1"/>
    </source>
</evidence>
<dbReference type="Proteomes" id="UP000246410">
    <property type="component" value="Unassembled WGS sequence"/>
</dbReference>